<evidence type="ECO:0000313" key="2">
    <source>
        <dbReference type="EMBL" id="HIU50686.1"/>
    </source>
</evidence>
<name>A0A9D1LZ52_9FIRM</name>
<reference evidence="2" key="1">
    <citation type="submission" date="2020-10" db="EMBL/GenBank/DDBJ databases">
        <authorList>
            <person name="Gilroy R."/>
        </authorList>
    </citation>
    <scope>NUCLEOTIDE SEQUENCE</scope>
    <source>
        <strain evidence="2">ChiGjej1B1-1684</strain>
    </source>
</reference>
<evidence type="ECO:0000313" key="3">
    <source>
        <dbReference type="Proteomes" id="UP000824118"/>
    </source>
</evidence>
<proteinExistence type="predicted"/>
<organism evidence="2 3">
    <name type="scientific">Candidatus Limousia pullorum</name>
    <dbReference type="NCBI Taxonomy" id="2840860"/>
    <lineage>
        <taxon>Bacteria</taxon>
        <taxon>Bacillati</taxon>
        <taxon>Bacillota</taxon>
        <taxon>Clostridia</taxon>
        <taxon>Eubacteriales</taxon>
        <taxon>Oscillospiraceae</taxon>
        <taxon>Oscillospiraceae incertae sedis</taxon>
        <taxon>Candidatus Limousia</taxon>
    </lineage>
</organism>
<feature type="transmembrane region" description="Helical" evidence="1">
    <location>
        <begin position="7"/>
        <end position="27"/>
    </location>
</feature>
<dbReference type="Pfam" id="PF09581">
    <property type="entry name" value="Spore_III_AF"/>
    <property type="match status" value="1"/>
</dbReference>
<gene>
    <name evidence="2" type="ORF">IAD22_06715</name>
</gene>
<feature type="transmembrane region" description="Helical" evidence="1">
    <location>
        <begin position="33"/>
        <end position="51"/>
    </location>
</feature>
<dbReference type="AlphaFoldDB" id="A0A9D1LZ52"/>
<dbReference type="EMBL" id="DVNG01000103">
    <property type="protein sequence ID" value="HIU50686.1"/>
    <property type="molecule type" value="Genomic_DNA"/>
</dbReference>
<keyword evidence="1" id="KW-0812">Transmembrane</keyword>
<protein>
    <submittedName>
        <fullName evidence="2">Stage III sporulation protein AF</fullName>
    </submittedName>
</protein>
<evidence type="ECO:0000256" key="1">
    <source>
        <dbReference type="SAM" id="Phobius"/>
    </source>
</evidence>
<dbReference type="Proteomes" id="UP000824118">
    <property type="component" value="Unassembled WGS sequence"/>
</dbReference>
<accession>A0A9D1LZ52</accession>
<reference evidence="2" key="2">
    <citation type="journal article" date="2021" name="PeerJ">
        <title>Extensive microbial diversity within the chicken gut microbiome revealed by metagenomics and culture.</title>
        <authorList>
            <person name="Gilroy R."/>
            <person name="Ravi A."/>
            <person name="Getino M."/>
            <person name="Pursley I."/>
            <person name="Horton D.L."/>
            <person name="Alikhan N.F."/>
            <person name="Baker D."/>
            <person name="Gharbi K."/>
            <person name="Hall N."/>
            <person name="Watson M."/>
            <person name="Adriaenssens E.M."/>
            <person name="Foster-Nyarko E."/>
            <person name="Jarju S."/>
            <person name="Secka A."/>
            <person name="Antonio M."/>
            <person name="Oren A."/>
            <person name="Chaudhuri R.R."/>
            <person name="La Ragione R."/>
            <person name="Hildebrand F."/>
            <person name="Pallen M.J."/>
        </authorList>
    </citation>
    <scope>NUCLEOTIDE SEQUENCE</scope>
    <source>
        <strain evidence="2">ChiGjej1B1-1684</strain>
    </source>
</reference>
<comment type="caution">
    <text evidence="2">The sequence shown here is derived from an EMBL/GenBank/DDBJ whole genome shotgun (WGS) entry which is preliminary data.</text>
</comment>
<sequence length="164" mass="18455">MSFISEVGGIICLCCVISAAVGIIAPLGNTKKIMNVVMGIFLLAVVISSFTKTSVDFSEELYIMPDGEELSAEYEDYYENEVISVAEEKLCEYTDYILKQEGIEASDIRIILETDSDHGIYVEEINIYINQEQNRLFRTKINSLIKNDFKVFPNIITVDEGKEA</sequence>
<dbReference type="InterPro" id="IPR014245">
    <property type="entry name" value="Spore_III_AF"/>
</dbReference>
<keyword evidence="1" id="KW-0472">Membrane</keyword>
<keyword evidence="1" id="KW-1133">Transmembrane helix</keyword>